<evidence type="ECO:0000313" key="4">
    <source>
        <dbReference type="EMBL" id="KAG7636492.1"/>
    </source>
</evidence>
<dbReference type="Proteomes" id="UP000694240">
    <property type="component" value="Chromosome 2"/>
</dbReference>
<dbReference type="PANTHER" id="PTHR32410">
    <property type="entry name" value="CYSTEINE/HISTIDINE-RICH C1 DOMAIN FAMILY PROTEIN"/>
    <property type="match status" value="1"/>
</dbReference>
<dbReference type="InterPro" id="IPR004146">
    <property type="entry name" value="DC1"/>
</dbReference>
<feature type="domain" description="DC1" evidence="2">
    <location>
        <begin position="11"/>
        <end position="43"/>
    </location>
</feature>
<accession>A0A8T2FK70</accession>
<gene>
    <name evidence="4" type="ORF">ISN45_At02g011170</name>
</gene>
<evidence type="ECO:0000256" key="1">
    <source>
        <dbReference type="ARBA" id="ARBA00022737"/>
    </source>
</evidence>
<dbReference type="EMBL" id="JAEFBK010000002">
    <property type="protein sequence ID" value="KAG7636492.1"/>
    <property type="molecule type" value="Genomic_DNA"/>
</dbReference>
<dbReference type="PANTHER" id="PTHR32410:SF168">
    <property type="entry name" value="CYSTEINE_HISTIDINE-RICH C1 DOMAIN FAMILY PROTEIN"/>
    <property type="match status" value="1"/>
</dbReference>
<dbReference type="Pfam" id="PF22926">
    <property type="entry name" value="C1-like_CT"/>
    <property type="match status" value="1"/>
</dbReference>
<feature type="domain" description="DC1" evidence="2">
    <location>
        <begin position="196"/>
        <end position="244"/>
    </location>
</feature>
<organism evidence="4 5">
    <name type="scientific">Arabidopsis thaliana x Arabidopsis arenosa</name>
    <dbReference type="NCBI Taxonomy" id="1240361"/>
    <lineage>
        <taxon>Eukaryota</taxon>
        <taxon>Viridiplantae</taxon>
        <taxon>Streptophyta</taxon>
        <taxon>Embryophyta</taxon>
        <taxon>Tracheophyta</taxon>
        <taxon>Spermatophyta</taxon>
        <taxon>Magnoliopsida</taxon>
        <taxon>eudicotyledons</taxon>
        <taxon>Gunneridae</taxon>
        <taxon>Pentapetalae</taxon>
        <taxon>rosids</taxon>
        <taxon>malvids</taxon>
        <taxon>Brassicales</taxon>
        <taxon>Brassicaceae</taxon>
        <taxon>Camelineae</taxon>
        <taxon>Arabidopsis</taxon>
    </lineage>
</organism>
<evidence type="ECO:0000259" key="3">
    <source>
        <dbReference type="Pfam" id="PF22926"/>
    </source>
</evidence>
<feature type="domain" description="DC1" evidence="2">
    <location>
        <begin position="110"/>
        <end position="158"/>
    </location>
</feature>
<feature type="domain" description="DC1" evidence="2">
    <location>
        <begin position="375"/>
        <end position="418"/>
    </location>
</feature>
<feature type="domain" description="DC1-like C-terminal" evidence="3">
    <location>
        <begin position="439"/>
        <end position="478"/>
    </location>
</feature>
<feature type="non-terminal residue" evidence="4">
    <location>
        <position position="478"/>
    </location>
</feature>
<proteinExistence type="predicted"/>
<comment type="caution">
    <text evidence="4">The sequence shown here is derived from an EMBL/GenBank/DDBJ whole genome shotgun (WGS) entry which is preliminary data.</text>
</comment>
<protein>
    <submittedName>
        <fullName evidence="4">DC1</fullName>
    </submittedName>
</protein>
<reference evidence="4 5" key="1">
    <citation type="submission" date="2020-12" db="EMBL/GenBank/DDBJ databases">
        <title>Concerted genomic and epigenomic changes stabilize Arabidopsis allopolyploids.</title>
        <authorList>
            <person name="Chen Z."/>
        </authorList>
    </citation>
    <scope>NUCLEOTIDE SEQUENCE [LARGE SCALE GENOMIC DNA]</scope>
    <source>
        <strain evidence="4">Allo738</strain>
        <tissue evidence="4">Leaf</tissue>
    </source>
</reference>
<evidence type="ECO:0000313" key="5">
    <source>
        <dbReference type="Proteomes" id="UP000694240"/>
    </source>
</evidence>
<name>A0A8T2FK70_9BRAS</name>
<evidence type="ECO:0000259" key="2">
    <source>
        <dbReference type="Pfam" id="PF03107"/>
    </source>
</evidence>
<keyword evidence="1" id="KW-0677">Repeat</keyword>
<dbReference type="Pfam" id="PF03107">
    <property type="entry name" value="C1_2"/>
    <property type="match status" value="5"/>
</dbReference>
<keyword evidence="5" id="KW-1185">Reference proteome</keyword>
<sequence length="478" mass="55510">EIISKTPEYGYIFKNCNWCGDDLRDGSQFYRCSICNFCLDLSCSQNFPLPTISNPKNHHHSLIFLPRPLLVPCDVCGLVERSDPSYVCFQCNYVVHESCIDLPCVIKITRHPHRLFYTPFLSPSISSCLLCYKTIDIKYGQYSCNHEDCSYVAHSKCATHETVWDGRELEWEPEEIGETEDVAPFKRVGDHLIKYFFHEHHLKLEKYNGVRDADKQCQACILHIDSRDFYNCMQCNYFLHEVCANLPRKLDHALHNHPLFLDPAPPKDFESIDCFVCRRPFAGFSYKCYKDNCEDEYGIKFQVDFGCILIPECFTHKSHEHPLFIPIATKRSNRCEVCKAENAARYLRCTLCEFCLCYECAIIPDKLHYKYDALPLSLCYGEVSDETYWCEVCERKLDPKEWFYTCNKANITIHCECVFGKFAYMNPGYKFDDIRSSTVEVICNRSSTRPFCNECKARCSSSVYLKMSNGTVVCSILC</sequence>
<dbReference type="AlphaFoldDB" id="A0A8T2FK70"/>
<feature type="domain" description="DC1" evidence="2">
    <location>
        <begin position="57"/>
        <end position="100"/>
    </location>
</feature>
<dbReference type="InterPro" id="IPR054483">
    <property type="entry name" value="DC1-like_CT"/>
</dbReference>
<dbReference type="InterPro" id="IPR053192">
    <property type="entry name" value="Vacuole_Formation_Reg"/>
</dbReference>
<feature type="non-terminal residue" evidence="4">
    <location>
        <position position="1"/>
    </location>
</feature>